<evidence type="ECO:0000256" key="1">
    <source>
        <dbReference type="SAM" id="Coils"/>
    </source>
</evidence>
<feature type="coiled-coil region" evidence="1">
    <location>
        <begin position="65"/>
        <end position="148"/>
    </location>
</feature>
<dbReference type="OrthoDB" id="6717436at2"/>
<reference evidence="3" key="1">
    <citation type="submission" date="2017-06" db="EMBL/GenBank/DDBJ databases">
        <authorList>
            <person name="Varghese N."/>
            <person name="Submissions S."/>
        </authorList>
    </citation>
    <scope>NUCLEOTIDE SEQUENCE [LARGE SCALE GENOMIC DNA]</scope>
    <source>
        <strain evidence="3">ANC 5114</strain>
    </source>
</reference>
<name>A0A217ED55_9GAMM</name>
<evidence type="ECO:0008006" key="4">
    <source>
        <dbReference type="Google" id="ProtNLM"/>
    </source>
</evidence>
<dbReference type="AlphaFoldDB" id="A0A217ED55"/>
<evidence type="ECO:0000313" key="3">
    <source>
        <dbReference type="Proteomes" id="UP000243463"/>
    </source>
</evidence>
<accession>A0A217ED55</accession>
<protein>
    <recommendedName>
        <fullName evidence="4">Chromosome partition protein Smc</fullName>
    </recommendedName>
</protein>
<proteinExistence type="predicted"/>
<dbReference type="Proteomes" id="UP000243463">
    <property type="component" value="Unassembled WGS sequence"/>
</dbReference>
<dbReference type="Gene3D" id="1.10.287.1490">
    <property type="match status" value="1"/>
</dbReference>
<dbReference type="EMBL" id="FZLN01000001">
    <property type="protein sequence ID" value="SNQ28237.1"/>
    <property type="molecule type" value="Genomic_DNA"/>
</dbReference>
<feature type="coiled-coil region" evidence="1">
    <location>
        <begin position="5"/>
        <end position="39"/>
    </location>
</feature>
<gene>
    <name evidence="2" type="ORF">SAMN05444584_0150</name>
</gene>
<sequence length="185" mass="21456">MLEELKRLQTHIANFKTRVQQLEKETLSLQQLKTAAEKSHHEKIQQHELATQEKNEQISSLKTSLSTLETQHTTLNQDAKTLAERYSRLEKGCTDLKSRFQEILAERNELRVTKEKLQHEQLAAQQEIKALKDERAVLIKKNEHAKSKVETIVQRLAQLGTSEDQHAEEIQQLMHKTDLEEESSS</sequence>
<organism evidence="2 3">
    <name type="scientific">Acinetobacter apis</name>
    <dbReference type="NCBI Taxonomy" id="1229165"/>
    <lineage>
        <taxon>Bacteria</taxon>
        <taxon>Pseudomonadati</taxon>
        <taxon>Pseudomonadota</taxon>
        <taxon>Gammaproteobacteria</taxon>
        <taxon>Moraxellales</taxon>
        <taxon>Moraxellaceae</taxon>
        <taxon>Acinetobacter</taxon>
    </lineage>
</organism>
<dbReference type="RefSeq" id="WP_088822244.1">
    <property type="nucleotide sequence ID" value="NZ_FZLN01000001.1"/>
</dbReference>
<keyword evidence="1" id="KW-0175">Coiled coil</keyword>
<keyword evidence="3" id="KW-1185">Reference proteome</keyword>
<evidence type="ECO:0000313" key="2">
    <source>
        <dbReference type="EMBL" id="SNQ28237.1"/>
    </source>
</evidence>